<dbReference type="SUPFAM" id="SSF47336">
    <property type="entry name" value="ACP-like"/>
    <property type="match status" value="1"/>
</dbReference>
<reference evidence="9 10" key="1">
    <citation type="submission" date="2019-03" db="EMBL/GenBank/DDBJ databases">
        <title>Draft genome sequences of novel Actinobacteria.</title>
        <authorList>
            <person name="Sahin N."/>
            <person name="Ay H."/>
            <person name="Saygin H."/>
        </authorList>
    </citation>
    <scope>NUCLEOTIDE SEQUENCE [LARGE SCALE GENOMIC DNA]</scope>
    <source>
        <strain evidence="9 10">DSM 41900</strain>
    </source>
</reference>
<dbReference type="Gene3D" id="1.10.1200.10">
    <property type="entry name" value="ACP-like"/>
    <property type="match status" value="1"/>
</dbReference>
<gene>
    <name evidence="7" type="primary">acpP</name>
    <name evidence="9" type="ORF">E1283_09885</name>
</gene>
<comment type="subcellular location">
    <subcellularLocation>
        <location evidence="7">Cytoplasm</location>
    </subcellularLocation>
</comment>
<evidence type="ECO:0000256" key="3">
    <source>
        <dbReference type="ARBA" id="ARBA00022553"/>
    </source>
</evidence>
<keyword evidence="6 7" id="KW-0275">Fatty acid biosynthesis</keyword>
<evidence type="ECO:0000256" key="2">
    <source>
        <dbReference type="ARBA" id="ARBA00022516"/>
    </source>
</evidence>
<dbReference type="GO" id="GO:0000035">
    <property type="term" value="F:acyl binding"/>
    <property type="evidence" value="ECO:0007669"/>
    <property type="project" value="TreeGrafter"/>
</dbReference>
<organism evidence="9 10">
    <name type="scientific">Streptomyces hainanensis</name>
    <dbReference type="NCBI Taxonomy" id="402648"/>
    <lineage>
        <taxon>Bacteria</taxon>
        <taxon>Bacillati</taxon>
        <taxon>Actinomycetota</taxon>
        <taxon>Actinomycetes</taxon>
        <taxon>Kitasatosporales</taxon>
        <taxon>Streptomycetaceae</taxon>
        <taxon>Streptomyces</taxon>
    </lineage>
</organism>
<keyword evidence="1 7" id="KW-0596">Phosphopantetheine</keyword>
<dbReference type="PROSITE" id="PS50075">
    <property type="entry name" value="CARRIER"/>
    <property type="match status" value="1"/>
</dbReference>
<dbReference type="AlphaFoldDB" id="A0A4V2Y3G9"/>
<dbReference type="Pfam" id="PF00550">
    <property type="entry name" value="PP-binding"/>
    <property type="match status" value="1"/>
</dbReference>
<dbReference type="GO" id="GO:0000036">
    <property type="term" value="F:acyl carrier activity"/>
    <property type="evidence" value="ECO:0007669"/>
    <property type="project" value="UniProtKB-UniRule"/>
</dbReference>
<protein>
    <recommendedName>
        <fullName evidence="7">Acyl carrier protein</fullName>
        <shortName evidence="7">ACP</shortName>
    </recommendedName>
</protein>
<name>A0A4V2Y3G9_9ACTN</name>
<accession>A0A4V2Y3G9</accession>
<dbReference type="InterPro" id="IPR003231">
    <property type="entry name" value="ACP"/>
</dbReference>
<keyword evidence="10" id="KW-1185">Reference proteome</keyword>
<keyword evidence="4 7" id="KW-0276">Fatty acid metabolism</keyword>
<evidence type="ECO:0000256" key="6">
    <source>
        <dbReference type="ARBA" id="ARBA00023160"/>
    </source>
</evidence>
<evidence type="ECO:0000256" key="5">
    <source>
        <dbReference type="ARBA" id="ARBA00023098"/>
    </source>
</evidence>
<dbReference type="OrthoDB" id="4271696at2"/>
<evidence type="ECO:0000256" key="4">
    <source>
        <dbReference type="ARBA" id="ARBA00022832"/>
    </source>
</evidence>
<keyword evidence="2 7" id="KW-0444">Lipid biosynthesis</keyword>
<comment type="function">
    <text evidence="7">Carrier of the growing fatty acid chain in fatty acid biosynthesis.</text>
</comment>
<dbReference type="PANTHER" id="PTHR20863">
    <property type="entry name" value="ACYL CARRIER PROTEIN"/>
    <property type="match status" value="1"/>
</dbReference>
<evidence type="ECO:0000256" key="7">
    <source>
        <dbReference type="HAMAP-Rule" id="MF_01217"/>
    </source>
</evidence>
<dbReference type="EMBL" id="SMKI01000077">
    <property type="protein sequence ID" value="TDC76435.1"/>
    <property type="molecule type" value="Genomic_DNA"/>
</dbReference>
<comment type="caution">
    <text evidence="9">The sequence shown here is derived from an EMBL/GenBank/DDBJ whole genome shotgun (WGS) entry which is preliminary data.</text>
</comment>
<proteinExistence type="inferred from homology"/>
<sequence>MHFRARARPSSMPAALSSIALEVSPSSGFDGGRYAGLCGPWVRSLKSMSDDERLAVRVRDIVATELNRSVDEVAERDRIVEDLGADDLDRVEIIMRLEEEFGIQISTEDPDEFPTVGDLVAHIRKANAEA</sequence>
<keyword evidence="7" id="KW-0963">Cytoplasm</keyword>
<keyword evidence="3 7" id="KW-0597">Phosphoprotein</keyword>
<comment type="pathway">
    <text evidence="7">Lipid metabolism; fatty acid biosynthesis.</text>
</comment>
<keyword evidence="5 7" id="KW-0443">Lipid metabolism</keyword>
<dbReference type="PANTHER" id="PTHR20863:SF76">
    <property type="entry name" value="CARRIER DOMAIN-CONTAINING PROTEIN"/>
    <property type="match status" value="1"/>
</dbReference>
<dbReference type="GO" id="GO:0016020">
    <property type="term" value="C:membrane"/>
    <property type="evidence" value="ECO:0007669"/>
    <property type="project" value="GOC"/>
</dbReference>
<evidence type="ECO:0000259" key="8">
    <source>
        <dbReference type="PROSITE" id="PS50075"/>
    </source>
</evidence>
<dbReference type="Proteomes" id="UP000295345">
    <property type="component" value="Unassembled WGS sequence"/>
</dbReference>
<dbReference type="GO" id="GO:0005829">
    <property type="term" value="C:cytosol"/>
    <property type="evidence" value="ECO:0007669"/>
    <property type="project" value="TreeGrafter"/>
</dbReference>
<dbReference type="UniPathway" id="UPA00094"/>
<dbReference type="InterPro" id="IPR009081">
    <property type="entry name" value="PP-bd_ACP"/>
</dbReference>
<dbReference type="InterPro" id="IPR036736">
    <property type="entry name" value="ACP-like_sf"/>
</dbReference>
<dbReference type="GO" id="GO:0009245">
    <property type="term" value="P:lipid A biosynthetic process"/>
    <property type="evidence" value="ECO:0007669"/>
    <property type="project" value="TreeGrafter"/>
</dbReference>
<feature type="domain" description="Carrier" evidence="8">
    <location>
        <begin position="52"/>
        <end position="127"/>
    </location>
</feature>
<dbReference type="NCBIfam" id="NF002150">
    <property type="entry name" value="PRK00982.1-4"/>
    <property type="match status" value="1"/>
</dbReference>
<comment type="PTM">
    <text evidence="7">4'-phosphopantetheine is transferred from CoA to a specific serine of apo-ACP by AcpS. This modification is essential for activity because fatty acids are bound in thioester linkage to the sulfhydryl of the prosthetic group.</text>
</comment>
<evidence type="ECO:0000256" key="1">
    <source>
        <dbReference type="ARBA" id="ARBA00022450"/>
    </source>
</evidence>
<comment type="caution">
    <text evidence="7">Lacks conserved residue(s) required for the propagation of feature annotation.</text>
</comment>
<comment type="similarity">
    <text evidence="7">Belongs to the acyl carrier protein (ACP) family.</text>
</comment>
<evidence type="ECO:0000313" key="10">
    <source>
        <dbReference type="Proteomes" id="UP000295345"/>
    </source>
</evidence>
<evidence type="ECO:0000313" key="9">
    <source>
        <dbReference type="EMBL" id="TDC76435.1"/>
    </source>
</evidence>
<dbReference type="HAMAP" id="MF_01217">
    <property type="entry name" value="Acyl_carrier"/>
    <property type="match status" value="1"/>
</dbReference>